<sequence>MLEKIKPANGSIKDIKRVGRGQGSGMGKTSTRGGKGQTARSGYKAKRGFEGGQQPLQRRLPKVGFTSRVLKPIVINVDKAKIFETFTEINMDILRVHFSIPKNANQVKLIGSGAKGLRSKIKDDRVTTSGSKE</sequence>
<dbReference type="NCBIfam" id="TIGR01071">
    <property type="entry name" value="rplO_bact"/>
    <property type="match status" value="1"/>
</dbReference>
<comment type="similarity">
    <text evidence="1 4">Belongs to the universal ribosomal protein uL15 family.</text>
</comment>
<protein>
    <recommendedName>
        <fullName evidence="4">Large ribosomal subunit protein uL15</fullName>
    </recommendedName>
</protein>
<keyword evidence="4" id="KW-0694">RNA-binding</keyword>
<evidence type="ECO:0000256" key="3">
    <source>
        <dbReference type="ARBA" id="ARBA00023274"/>
    </source>
</evidence>
<dbReference type="RefSeq" id="WP_104699354.1">
    <property type="nucleotide sequence ID" value="NZ_FZPP01000004.1"/>
</dbReference>
<dbReference type="HAMAP" id="MF_01341">
    <property type="entry name" value="Ribosomal_uL15"/>
    <property type="match status" value="1"/>
</dbReference>
<proteinExistence type="inferred from homology"/>
<dbReference type="GO" id="GO:0022625">
    <property type="term" value="C:cytosolic large ribosomal subunit"/>
    <property type="evidence" value="ECO:0007669"/>
    <property type="project" value="TreeGrafter"/>
</dbReference>
<keyword evidence="4" id="KW-0699">rRNA-binding</keyword>
<dbReference type="EMBL" id="NXLR01000003">
    <property type="protein sequence ID" value="RDU60491.1"/>
    <property type="molecule type" value="Genomic_DNA"/>
</dbReference>
<dbReference type="InterPro" id="IPR005749">
    <property type="entry name" value="Ribosomal_uL15_bac-type"/>
</dbReference>
<keyword evidence="3 4" id="KW-0687">Ribonucleoprotein</keyword>
<name>A0A3D8I7I7_9HELI</name>
<gene>
    <name evidence="4" type="primary">rplO</name>
    <name evidence="6" type="ORF">CQA63_02785</name>
</gene>
<evidence type="ECO:0000256" key="2">
    <source>
        <dbReference type="ARBA" id="ARBA00022980"/>
    </source>
</evidence>
<accession>A0A3D8I7I7</accession>
<dbReference type="GO" id="GO:0003735">
    <property type="term" value="F:structural constituent of ribosome"/>
    <property type="evidence" value="ECO:0007669"/>
    <property type="project" value="InterPro"/>
</dbReference>
<evidence type="ECO:0000256" key="1">
    <source>
        <dbReference type="ARBA" id="ARBA00007320"/>
    </source>
</evidence>
<comment type="subunit">
    <text evidence="4">Part of the 50S ribosomal subunit.</text>
</comment>
<dbReference type="InterPro" id="IPR036227">
    <property type="entry name" value="Ribosomal_uL15/eL18_sf"/>
</dbReference>
<comment type="caution">
    <text evidence="6">The sequence shown here is derived from an EMBL/GenBank/DDBJ whole genome shotgun (WGS) entry which is preliminary data.</text>
</comment>
<dbReference type="PANTHER" id="PTHR12934">
    <property type="entry name" value="50S RIBOSOMAL PROTEIN L15"/>
    <property type="match status" value="1"/>
</dbReference>
<evidence type="ECO:0000313" key="6">
    <source>
        <dbReference type="EMBL" id="RDU60491.1"/>
    </source>
</evidence>
<dbReference type="PANTHER" id="PTHR12934:SF11">
    <property type="entry name" value="LARGE RIBOSOMAL SUBUNIT PROTEIN UL15M"/>
    <property type="match status" value="1"/>
</dbReference>
<keyword evidence="2 4" id="KW-0689">Ribosomal protein</keyword>
<reference evidence="6 7" key="1">
    <citation type="submission" date="2018-04" db="EMBL/GenBank/DDBJ databases">
        <title>Novel Campyloabacter and Helicobacter Species and Strains.</title>
        <authorList>
            <person name="Mannion A.J."/>
            <person name="Shen Z."/>
            <person name="Fox J.G."/>
        </authorList>
    </citation>
    <scope>NUCLEOTIDE SEQUENCE [LARGE SCALE GENOMIC DNA]</scope>
    <source>
        <strain evidence="6 7">MIT 98-6070</strain>
    </source>
</reference>
<evidence type="ECO:0000256" key="5">
    <source>
        <dbReference type="SAM" id="MobiDB-lite"/>
    </source>
</evidence>
<dbReference type="SUPFAM" id="SSF52080">
    <property type="entry name" value="Ribosomal proteins L15p and L18e"/>
    <property type="match status" value="1"/>
</dbReference>
<comment type="function">
    <text evidence="4">Binds to the 23S rRNA.</text>
</comment>
<dbReference type="InterPro" id="IPR030878">
    <property type="entry name" value="Ribosomal_uL15"/>
</dbReference>
<dbReference type="GO" id="GO:0006412">
    <property type="term" value="P:translation"/>
    <property type="evidence" value="ECO:0007669"/>
    <property type="project" value="UniProtKB-UniRule"/>
</dbReference>
<feature type="region of interest" description="Disordered" evidence="5">
    <location>
        <begin position="1"/>
        <end position="57"/>
    </location>
</feature>
<organism evidence="6 7">
    <name type="scientific">Helicobacter marmotae</name>
    <dbReference type="NCBI Taxonomy" id="152490"/>
    <lineage>
        <taxon>Bacteria</taxon>
        <taxon>Pseudomonadati</taxon>
        <taxon>Campylobacterota</taxon>
        <taxon>Epsilonproteobacteria</taxon>
        <taxon>Campylobacterales</taxon>
        <taxon>Helicobacteraceae</taxon>
        <taxon>Helicobacter</taxon>
    </lineage>
</organism>
<dbReference type="AlphaFoldDB" id="A0A3D8I7I7"/>
<keyword evidence="7" id="KW-1185">Reference proteome</keyword>
<evidence type="ECO:0000256" key="4">
    <source>
        <dbReference type="HAMAP-Rule" id="MF_01341"/>
    </source>
</evidence>
<dbReference type="OrthoDB" id="9810293at2"/>
<evidence type="ECO:0000313" key="7">
    <source>
        <dbReference type="Proteomes" id="UP000256599"/>
    </source>
</evidence>
<dbReference type="Proteomes" id="UP000256599">
    <property type="component" value="Unassembled WGS sequence"/>
</dbReference>
<dbReference type="GO" id="GO:0019843">
    <property type="term" value="F:rRNA binding"/>
    <property type="evidence" value="ECO:0007669"/>
    <property type="project" value="UniProtKB-UniRule"/>
</dbReference>